<keyword evidence="2 5" id="KW-0732">Signal</keyword>
<evidence type="ECO:0000256" key="3">
    <source>
        <dbReference type="ARBA" id="ARBA00023136"/>
    </source>
</evidence>
<evidence type="ECO:0000313" key="7">
    <source>
        <dbReference type="EMBL" id="PVY37850.1"/>
    </source>
</evidence>
<keyword evidence="3" id="KW-0472">Membrane</keyword>
<name>A0A2U1AN41_9BACT</name>
<feature type="domain" description="Type II/III secretion system secretin-like" evidence="6">
    <location>
        <begin position="445"/>
        <end position="552"/>
    </location>
</feature>
<feature type="signal peptide" evidence="5">
    <location>
        <begin position="1"/>
        <end position="18"/>
    </location>
</feature>
<feature type="chain" id="PRO_5015439516" evidence="5">
    <location>
        <begin position="19"/>
        <end position="574"/>
    </location>
</feature>
<dbReference type="InterPro" id="IPR004846">
    <property type="entry name" value="T2SS/T3SS_dom"/>
</dbReference>
<evidence type="ECO:0000313" key="8">
    <source>
        <dbReference type="Proteomes" id="UP000245959"/>
    </source>
</evidence>
<dbReference type="Proteomes" id="UP000245959">
    <property type="component" value="Unassembled WGS sequence"/>
</dbReference>
<evidence type="ECO:0000256" key="2">
    <source>
        <dbReference type="ARBA" id="ARBA00022729"/>
    </source>
</evidence>
<evidence type="ECO:0000256" key="4">
    <source>
        <dbReference type="RuleBase" id="RU004003"/>
    </source>
</evidence>
<keyword evidence="8" id="KW-1185">Reference proteome</keyword>
<sequence>MKKSLLYATMAAAALCPAAEIPGVPRDSNFNNTGGYDSTRVEAQLLVAVKEDTKVVHFIRDNADPRVITKTYELKHVDPYEFRDYLRQMVQSKRVGNTSLQQAYPGNTNATPPVMATVSSPELTTPPNAQPSYNPPVQLGSNTAVECLKYVDGTGLLFVSAEDYRFKDHENGMGIDSLVAMLDSPKLGAINYGSQMFFYLPKFVPARNLMPLIQNMGMNISDVTELWQGQDVVAYDPDLNWLIFDVSNYSCDNVAKMLAQYDVPIPQVRLNIKVYEVYSENNDKMGIDFQSWKNNEGADFFSVGGRYRNNWAAAYSGGMARSFGSERTSFYNFNPKWNTRYLDFLASKGRAKVVHTGELCVRNNTSAQLSRTTQIFYIDTSKPVNNAIIPGTTLDPSGNPFPDTGVGPYELLSGLAGKLFDKSIDKPGKDSADLSYGKGNQQITTAFTGFGFTMTVNNASVNLEETRFNVTLNNTSLIGFASNGTPRISKGNAVTQDVSLPHGKDSFVIGGLRKQETVKSRTGVPWLMDIPYLGYLFSTESNSVRHAELIVVGECSWDSPSDSSAAARSTRTTW</sequence>
<dbReference type="GeneID" id="78296546"/>
<dbReference type="GO" id="GO:0016020">
    <property type="term" value="C:membrane"/>
    <property type="evidence" value="ECO:0007669"/>
    <property type="project" value="UniProtKB-SubCell"/>
</dbReference>
<dbReference type="EMBL" id="QEKH01000030">
    <property type="protein sequence ID" value="PVY37850.1"/>
    <property type="molecule type" value="Genomic_DNA"/>
</dbReference>
<dbReference type="InterPro" id="IPR050810">
    <property type="entry name" value="Bact_Secretion_Sys_Channel"/>
</dbReference>
<comment type="similarity">
    <text evidence="4">Belongs to the bacterial secretin family.</text>
</comment>
<evidence type="ECO:0000256" key="1">
    <source>
        <dbReference type="ARBA" id="ARBA00004370"/>
    </source>
</evidence>
<proteinExistence type="inferred from homology"/>
<dbReference type="PANTHER" id="PTHR30332:SF24">
    <property type="entry name" value="SECRETIN GSPD-RELATED"/>
    <property type="match status" value="1"/>
</dbReference>
<dbReference type="PANTHER" id="PTHR30332">
    <property type="entry name" value="PROBABLE GENERAL SECRETION PATHWAY PROTEIN D"/>
    <property type="match status" value="1"/>
</dbReference>
<dbReference type="Pfam" id="PF00263">
    <property type="entry name" value="Secretin"/>
    <property type="match status" value="1"/>
</dbReference>
<reference evidence="7 8" key="1">
    <citation type="submission" date="2018-04" db="EMBL/GenBank/DDBJ databases">
        <title>Genomic Encyclopedia of Type Strains, Phase IV (KMG-IV): sequencing the most valuable type-strain genomes for metagenomic binning, comparative biology and taxonomic classification.</title>
        <authorList>
            <person name="Goeker M."/>
        </authorList>
    </citation>
    <scope>NUCLEOTIDE SEQUENCE [LARGE SCALE GENOMIC DNA]</scope>
    <source>
        <strain evidence="7 8">DSM 14823</strain>
    </source>
</reference>
<dbReference type="AlphaFoldDB" id="A0A2U1AN41"/>
<dbReference type="GO" id="GO:0015627">
    <property type="term" value="C:type II protein secretion system complex"/>
    <property type="evidence" value="ECO:0007669"/>
    <property type="project" value="TreeGrafter"/>
</dbReference>
<evidence type="ECO:0000259" key="6">
    <source>
        <dbReference type="Pfam" id="PF00263"/>
    </source>
</evidence>
<protein>
    <submittedName>
        <fullName evidence="7">Type II/III secretion system protein</fullName>
    </submittedName>
</protein>
<evidence type="ECO:0000256" key="5">
    <source>
        <dbReference type="SAM" id="SignalP"/>
    </source>
</evidence>
<dbReference type="RefSeq" id="WP_116885267.1">
    <property type="nucleotide sequence ID" value="NZ_CABMMC010000080.1"/>
</dbReference>
<dbReference type="GO" id="GO:0009306">
    <property type="term" value="P:protein secretion"/>
    <property type="evidence" value="ECO:0007669"/>
    <property type="project" value="InterPro"/>
</dbReference>
<comment type="subcellular location">
    <subcellularLocation>
        <location evidence="1">Membrane</location>
    </subcellularLocation>
</comment>
<gene>
    <name evidence="7" type="ORF">C8D82_1308</name>
</gene>
<accession>A0A2U1AN41</accession>
<organism evidence="7 8">
    <name type="scientific">Victivallis vadensis</name>
    <dbReference type="NCBI Taxonomy" id="172901"/>
    <lineage>
        <taxon>Bacteria</taxon>
        <taxon>Pseudomonadati</taxon>
        <taxon>Lentisphaerota</taxon>
        <taxon>Lentisphaeria</taxon>
        <taxon>Victivallales</taxon>
        <taxon>Victivallaceae</taxon>
        <taxon>Victivallis</taxon>
    </lineage>
</organism>
<dbReference type="OrthoDB" id="9779724at2"/>
<comment type="caution">
    <text evidence="7">The sequence shown here is derived from an EMBL/GenBank/DDBJ whole genome shotgun (WGS) entry which is preliminary data.</text>
</comment>